<dbReference type="AlphaFoldDB" id="A0A382KZF5"/>
<sequence>MGEWKTIGPVKDYSEGNKWIIEINKKPVALFKYEEKFYALKNGCLHQGFPLADGNLNKYMVECPLHGWVYDIRDGKCLSLGDRYTITYKLRILNDILEIILD</sequence>
<dbReference type="GO" id="GO:0051537">
    <property type="term" value="F:2 iron, 2 sulfur cluster binding"/>
    <property type="evidence" value="ECO:0007669"/>
    <property type="project" value="UniProtKB-KW"/>
</dbReference>
<keyword evidence="2" id="KW-0479">Metal-binding</keyword>
<dbReference type="SUPFAM" id="SSF50022">
    <property type="entry name" value="ISP domain"/>
    <property type="match status" value="1"/>
</dbReference>
<name>A0A382KZF5_9ZZZZ</name>
<evidence type="ECO:0000256" key="4">
    <source>
        <dbReference type="ARBA" id="ARBA00023014"/>
    </source>
</evidence>
<organism evidence="7">
    <name type="scientific">marine metagenome</name>
    <dbReference type="NCBI Taxonomy" id="408172"/>
    <lineage>
        <taxon>unclassified sequences</taxon>
        <taxon>metagenomes</taxon>
        <taxon>ecological metagenomes</taxon>
    </lineage>
</organism>
<protein>
    <recommendedName>
        <fullName evidence="6">Rieske domain-containing protein</fullName>
    </recommendedName>
</protein>
<comment type="cofactor">
    <cofactor evidence="5">
        <name>[2Fe-2S] cluster</name>
        <dbReference type="ChEBI" id="CHEBI:190135"/>
    </cofactor>
</comment>
<accession>A0A382KZF5</accession>
<dbReference type="Gene3D" id="2.102.10.10">
    <property type="entry name" value="Rieske [2Fe-2S] iron-sulphur domain"/>
    <property type="match status" value="1"/>
</dbReference>
<dbReference type="CDD" id="cd03467">
    <property type="entry name" value="Rieske"/>
    <property type="match status" value="1"/>
</dbReference>
<dbReference type="InterPro" id="IPR017941">
    <property type="entry name" value="Rieske_2Fe-2S"/>
</dbReference>
<dbReference type="PANTHER" id="PTHR21496:SF0">
    <property type="entry name" value="RIESKE DOMAIN-CONTAINING PROTEIN"/>
    <property type="match status" value="1"/>
</dbReference>
<evidence type="ECO:0000313" key="7">
    <source>
        <dbReference type="EMBL" id="SVC29876.1"/>
    </source>
</evidence>
<dbReference type="PANTHER" id="PTHR21496">
    <property type="entry name" value="FERREDOXIN-RELATED"/>
    <property type="match status" value="1"/>
</dbReference>
<keyword evidence="3" id="KW-0408">Iron</keyword>
<reference evidence="7" key="1">
    <citation type="submission" date="2018-05" db="EMBL/GenBank/DDBJ databases">
        <authorList>
            <person name="Lanie J.A."/>
            <person name="Ng W.-L."/>
            <person name="Kazmierczak K.M."/>
            <person name="Andrzejewski T.M."/>
            <person name="Davidsen T.M."/>
            <person name="Wayne K.J."/>
            <person name="Tettelin H."/>
            <person name="Glass J.I."/>
            <person name="Rusch D."/>
            <person name="Podicherti R."/>
            <person name="Tsui H.-C.T."/>
            <person name="Winkler M.E."/>
        </authorList>
    </citation>
    <scope>NUCLEOTIDE SEQUENCE</scope>
</reference>
<dbReference type="PROSITE" id="PS51296">
    <property type="entry name" value="RIESKE"/>
    <property type="match status" value="1"/>
</dbReference>
<keyword evidence="1" id="KW-0001">2Fe-2S</keyword>
<dbReference type="EMBL" id="UINC01083811">
    <property type="protein sequence ID" value="SVC29876.1"/>
    <property type="molecule type" value="Genomic_DNA"/>
</dbReference>
<feature type="domain" description="Rieske" evidence="6">
    <location>
        <begin position="4"/>
        <end position="99"/>
    </location>
</feature>
<proteinExistence type="predicted"/>
<evidence type="ECO:0000256" key="2">
    <source>
        <dbReference type="ARBA" id="ARBA00022723"/>
    </source>
</evidence>
<evidence type="ECO:0000256" key="1">
    <source>
        <dbReference type="ARBA" id="ARBA00022714"/>
    </source>
</evidence>
<gene>
    <name evidence="7" type="ORF">METZ01_LOCUS282730</name>
</gene>
<keyword evidence="4" id="KW-0411">Iron-sulfur</keyword>
<dbReference type="InterPro" id="IPR036922">
    <property type="entry name" value="Rieske_2Fe-2S_sf"/>
</dbReference>
<dbReference type="Pfam" id="PF00355">
    <property type="entry name" value="Rieske"/>
    <property type="match status" value="1"/>
</dbReference>
<evidence type="ECO:0000256" key="3">
    <source>
        <dbReference type="ARBA" id="ARBA00023004"/>
    </source>
</evidence>
<dbReference type="GO" id="GO:0046872">
    <property type="term" value="F:metal ion binding"/>
    <property type="evidence" value="ECO:0007669"/>
    <property type="project" value="UniProtKB-KW"/>
</dbReference>
<evidence type="ECO:0000256" key="5">
    <source>
        <dbReference type="ARBA" id="ARBA00034078"/>
    </source>
</evidence>
<evidence type="ECO:0000259" key="6">
    <source>
        <dbReference type="PROSITE" id="PS51296"/>
    </source>
</evidence>